<accession>A0ABS8AY41</accession>
<reference evidence="1" key="1">
    <citation type="submission" date="2021-10" db="EMBL/GenBank/DDBJ databases">
        <authorList>
            <person name="Dean J.D."/>
            <person name="Kim M.K."/>
            <person name="Newey C.N."/>
            <person name="Stoker T.S."/>
            <person name="Thompson D.W."/>
            <person name="Grose J.H."/>
        </authorList>
    </citation>
    <scope>NUCLEOTIDE SEQUENCE</scope>
    <source>
        <strain evidence="1">BT178</strain>
    </source>
</reference>
<dbReference type="RefSeq" id="WP_226179922.1">
    <property type="nucleotide sequence ID" value="NZ_JAJADR010000010.1"/>
</dbReference>
<protein>
    <submittedName>
        <fullName evidence="1">Uncharacterized protein</fullName>
    </submittedName>
</protein>
<dbReference type="Proteomes" id="UP001165296">
    <property type="component" value="Unassembled WGS sequence"/>
</dbReference>
<dbReference type="EMBL" id="JAJADR010000010">
    <property type="protein sequence ID" value="MCB2410735.1"/>
    <property type="molecule type" value="Genomic_DNA"/>
</dbReference>
<name>A0ABS8AY41_9BACT</name>
<comment type="caution">
    <text evidence="1">The sequence shown here is derived from an EMBL/GenBank/DDBJ whole genome shotgun (WGS) entry which is preliminary data.</text>
</comment>
<sequence>MTPVKPDTEDADLYRYCTSKENISSLSELCKHCPIPTRIQSGLPRIWAEIAIQRQGNTRDGFRKYCKEALDNHIKKAAQYANDLANPFKMQSLNVGQCLEIKFWNLSLCELYKSEMEKLYPAALGAPPITIELLPDDVAHSHAYFTELLSVCAKLPPHDVAYTLRNAFEQYRSRGFYAWASFVERLPTYISQHLSADVQKMLERPGGLLSSFRAKLRIAELQPENWPFWGLDERLRILRRQQDVKERLELAQQEGRVINITEHTDTLARIDRILAALDAAGAAGIIVVNASELNSLSSSSRTEQQESSVDSPLLTPAALHSLYLKALEHPSLVEELSPYQKSELRVYAEQEKMNGVRLAVDLMEGNPSHAYPSEYQNGREAEYWMDKIASYRDSLQVLQLLNSFGAKSSCVGLAPPLASYHLFEPLLLNYTVDQLRELLQKLGLVAIDGRAMPAATPGAWVGVIHGLLDAKPPRLRNNKAAIQRAFREHFGAVVGERAVQVGVGKRGSEAEQFRDRTLELLPAAD</sequence>
<evidence type="ECO:0000313" key="2">
    <source>
        <dbReference type="Proteomes" id="UP001165296"/>
    </source>
</evidence>
<evidence type="ECO:0000313" key="1">
    <source>
        <dbReference type="EMBL" id="MCB2410735.1"/>
    </source>
</evidence>
<organism evidence="1 2">
    <name type="scientific">Hymenobacter lucidus</name>
    <dbReference type="NCBI Taxonomy" id="2880930"/>
    <lineage>
        <taxon>Bacteria</taxon>
        <taxon>Pseudomonadati</taxon>
        <taxon>Bacteroidota</taxon>
        <taxon>Cytophagia</taxon>
        <taxon>Cytophagales</taxon>
        <taxon>Hymenobacteraceae</taxon>
        <taxon>Hymenobacter</taxon>
    </lineage>
</organism>
<gene>
    <name evidence="1" type="ORF">LGH74_22290</name>
</gene>
<proteinExistence type="predicted"/>
<keyword evidence="2" id="KW-1185">Reference proteome</keyword>